<proteinExistence type="predicted"/>
<accession>A0A8T2MHN8</accession>
<evidence type="ECO:0000256" key="1">
    <source>
        <dbReference type="SAM" id="Phobius"/>
    </source>
</evidence>
<sequence>MATLRCGKLSTGKVTWSRDIDGKNESILTTHNGHITRHMSDRDRRYGSGADIVLIILRVSQSDAGRYYCNGATVELTVLTTNCPKPPNSINAVADSQIISTQSSSILTTTEGSTSKDKDGETGVETGLMFGGVGLAALVFLLATVAAGSVVLLRVWQAG</sequence>
<dbReference type="SUPFAM" id="SSF48726">
    <property type="entry name" value="Immunoglobulin"/>
    <property type="match status" value="1"/>
</dbReference>
<dbReference type="Proteomes" id="UP000752171">
    <property type="component" value="Unassembled WGS sequence"/>
</dbReference>
<keyword evidence="1" id="KW-0472">Membrane</keyword>
<dbReference type="InterPro" id="IPR036179">
    <property type="entry name" value="Ig-like_dom_sf"/>
</dbReference>
<name>A0A8T2MHN8_ASTMX</name>
<dbReference type="EMBL" id="JAICCE010000002">
    <property type="protein sequence ID" value="KAG9281322.1"/>
    <property type="molecule type" value="Genomic_DNA"/>
</dbReference>
<gene>
    <name evidence="2" type="ORF">AMEX_G4120</name>
</gene>
<reference evidence="2 3" key="1">
    <citation type="submission" date="2021-07" db="EMBL/GenBank/DDBJ databases">
        <authorList>
            <person name="Imarazene B."/>
            <person name="Zahm M."/>
            <person name="Klopp C."/>
            <person name="Cabau C."/>
            <person name="Beille S."/>
            <person name="Jouanno E."/>
            <person name="Castinel A."/>
            <person name="Lluch J."/>
            <person name="Gil L."/>
            <person name="Kuchtly C."/>
            <person name="Lopez Roques C."/>
            <person name="Donnadieu C."/>
            <person name="Parrinello H."/>
            <person name="Journot L."/>
            <person name="Du K."/>
            <person name="Schartl M."/>
            <person name="Retaux S."/>
            <person name="Guiguen Y."/>
        </authorList>
    </citation>
    <scope>NUCLEOTIDE SEQUENCE [LARGE SCALE GENOMIC DNA]</scope>
    <source>
        <strain evidence="2">Pach_M1</strain>
        <tissue evidence="2">Testis</tissue>
    </source>
</reference>
<organism evidence="2 3">
    <name type="scientific">Astyanax mexicanus</name>
    <name type="common">Blind cave fish</name>
    <name type="synonym">Astyanax fasciatus mexicanus</name>
    <dbReference type="NCBI Taxonomy" id="7994"/>
    <lineage>
        <taxon>Eukaryota</taxon>
        <taxon>Metazoa</taxon>
        <taxon>Chordata</taxon>
        <taxon>Craniata</taxon>
        <taxon>Vertebrata</taxon>
        <taxon>Euteleostomi</taxon>
        <taxon>Actinopterygii</taxon>
        <taxon>Neopterygii</taxon>
        <taxon>Teleostei</taxon>
        <taxon>Ostariophysi</taxon>
        <taxon>Characiformes</taxon>
        <taxon>Characoidei</taxon>
        <taxon>Acestrorhamphidae</taxon>
        <taxon>Acestrorhamphinae</taxon>
        <taxon>Astyanax</taxon>
    </lineage>
</organism>
<comment type="caution">
    <text evidence="2">The sequence shown here is derived from an EMBL/GenBank/DDBJ whole genome shotgun (WGS) entry which is preliminary data.</text>
</comment>
<dbReference type="InterPro" id="IPR013783">
    <property type="entry name" value="Ig-like_fold"/>
</dbReference>
<dbReference type="AlphaFoldDB" id="A0A8T2MHN8"/>
<evidence type="ECO:0000313" key="2">
    <source>
        <dbReference type="EMBL" id="KAG9281322.1"/>
    </source>
</evidence>
<evidence type="ECO:0008006" key="4">
    <source>
        <dbReference type="Google" id="ProtNLM"/>
    </source>
</evidence>
<keyword evidence="1" id="KW-1133">Transmembrane helix</keyword>
<evidence type="ECO:0000313" key="3">
    <source>
        <dbReference type="Proteomes" id="UP000752171"/>
    </source>
</evidence>
<protein>
    <recommendedName>
        <fullName evidence="4">Ig-like domain-containing protein</fullName>
    </recommendedName>
</protein>
<dbReference type="Gene3D" id="2.60.40.10">
    <property type="entry name" value="Immunoglobulins"/>
    <property type="match status" value="1"/>
</dbReference>
<keyword evidence="1" id="KW-0812">Transmembrane</keyword>
<feature type="transmembrane region" description="Helical" evidence="1">
    <location>
        <begin position="128"/>
        <end position="153"/>
    </location>
</feature>